<proteinExistence type="predicted"/>
<gene>
    <name evidence="1" type="ORF">PHACADRAFT_253355</name>
</gene>
<accession>K5X0N3</accession>
<evidence type="ECO:0000313" key="2">
    <source>
        <dbReference type="Proteomes" id="UP000008370"/>
    </source>
</evidence>
<organism evidence="1 2">
    <name type="scientific">Phanerochaete carnosa (strain HHB-10118-sp)</name>
    <name type="common">White-rot fungus</name>
    <name type="synonym">Peniophora carnosa</name>
    <dbReference type="NCBI Taxonomy" id="650164"/>
    <lineage>
        <taxon>Eukaryota</taxon>
        <taxon>Fungi</taxon>
        <taxon>Dikarya</taxon>
        <taxon>Basidiomycota</taxon>
        <taxon>Agaricomycotina</taxon>
        <taxon>Agaricomycetes</taxon>
        <taxon>Polyporales</taxon>
        <taxon>Phanerochaetaceae</taxon>
        <taxon>Phanerochaete</taxon>
    </lineage>
</organism>
<dbReference type="HOGENOM" id="CLU_1917790_0_0_1"/>
<sequence length="132" mass="14041">MILCRLARSLSPSQFSTCSCALLSSFASYGRTSHVPFLARNEGLYSFDSRHTHRYNNSLALILLSDAQQSVARLLAASIQDHDVKSRQSCVPPTTLAASTTSSVTGTPGQASSDAKLDGGINYLCALSRGDV</sequence>
<keyword evidence="2" id="KW-1185">Reference proteome</keyword>
<dbReference type="RefSeq" id="XP_007394151.1">
    <property type="nucleotide sequence ID" value="XM_007394089.1"/>
</dbReference>
<dbReference type="EMBL" id="JH930471">
    <property type="protein sequence ID" value="EKM56297.1"/>
    <property type="molecule type" value="Genomic_DNA"/>
</dbReference>
<dbReference type="GeneID" id="18915748"/>
<dbReference type="InParanoid" id="K5X0N3"/>
<evidence type="ECO:0000313" key="1">
    <source>
        <dbReference type="EMBL" id="EKM56297.1"/>
    </source>
</evidence>
<protein>
    <submittedName>
        <fullName evidence="1">Uncharacterized protein</fullName>
    </submittedName>
</protein>
<dbReference type="KEGG" id="pco:PHACADRAFT_253355"/>
<name>K5X0N3_PHACS</name>
<dbReference type="PROSITE" id="PS51257">
    <property type="entry name" value="PROKAR_LIPOPROTEIN"/>
    <property type="match status" value="1"/>
</dbReference>
<dbReference type="Proteomes" id="UP000008370">
    <property type="component" value="Unassembled WGS sequence"/>
</dbReference>
<reference evidence="1 2" key="1">
    <citation type="journal article" date="2012" name="BMC Genomics">
        <title>Comparative genomics of the white-rot fungi, Phanerochaete carnosa and P. chrysosporium, to elucidate the genetic basis of the distinct wood types they colonize.</title>
        <authorList>
            <person name="Suzuki H."/>
            <person name="MacDonald J."/>
            <person name="Syed K."/>
            <person name="Salamov A."/>
            <person name="Hori C."/>
            <person name="Aerts A."/>
            <person name="Henrissat B."/>
            <person name="Wiebenga A."/>
            <person name="vanKuyk P.A."/>
            <person name="Barry K."/>
            <person name="Lindquist E."/>
            <person name="LaButti K."/>
            <person name="Lapidus A."/>
            <person name="Lucas S."/>
            <person name="Coutinho P."/>
            <person name="Gong Y."/>
            <person name="Samejima M."/>
            <person name="Mahadevan R."/>
            <person name="Abou-Zaid M."/>
            <person name="de Vries R.P."/>
            <person name="Igarashi K."/>
            <person name="Yadav J.S."/>
            <person name="Grigoriev I.V."/>
            <person name="Master E.R."/>
        </authorList>
    </citation>
    <scope>NUCLEOTIDE SEQUENCE [LARGE SCALE GENOMIC DNA]</scope>
    <source>
        <strain evidence="1 2">HHB-10118-sp</strain>
    </source>
</reference>
<dbReference type="AlphaFoldDB" id="K5X0N3"/>